<evidence type="ECO:0000313" key="1">
    <source>
        <dbReference type="EMBL" id="AGS05805.1"/>
    </source>
</evidence>
<sequence>MVPKRDVVQIVSSVSFRAVLFRMVPKQHFFKHVSFFSFRAVLFRMVPKHVAVAN</sequence>
<gene>
    <name evidence="1" type="ORF">KE3_1327</name>
</gene>
<evidence type="ECO:0000313" key="2">
    <source>
        <dbReference type="Proteomes" id="UP000015268"/>
    </source>
</evidence>
<dbReference type="AlphaFoldDB" id="A0AB33AMN3"/>
<proteinExistence type="predicted"/>
<accession>A0AB33AMN3</accession>
<organism evidence="1 2">
    <name type="scientific">Streptococcus lutetiensis 033</name>
    <dbReference type="NCBI Taxonomy" id="1076934"/>
    <lineage>
        <taxon>Bacteria</taxon>
        <taxon>Bacillati</taxon>
        <taxon>Bacillota</taxon>
        <taxon>Bacilli</taxon>
        <taxon>Lactobacillales</taxon>
        <taxon>Streptococcaceae</taxon>
        <taxon>Streptococcus</taxon>
    </lineage>
</organism>
<dbReference type="KEGG" id="slu:KE3_1327"/>
<keyword evidence="2" id="KW-1185">Reference proteome</keyword>
<reference evidence="1 2" key="1">
    <citation type="journal article" date="2013" name="BMC Microbiol.">
        <title>Dynamics of fecal microbial communities in children with diarrhea of unknown etiology and genomic analysis of associated Streptococcus lutetiensis.</title>
        <authorList>
            <person name="Jin D."/>
            <person name="Chen C."/>
            <person name="Li L."/>
            <person name="Lu S."/>
            <person name="Li Z."/>
            <person name="Zhou Z."/>
            <person name="Jing H."/>
            <person name="Xu Y."/>
            <person name="Du P."/>
            <person name="Wang H."/>
            <person name="Xiong Y."/>
            <person name="Zheng H."/>
            <person name="Bai X."/>
            <person name="Sun H."/>
            <person name="Wang L."/>
            <person name="Ye C."/>
            <person name="Gottschalk M."/>
            <person name="Xu J."/>
        </authorList>
    </citation>
    <scope>NUCLEOTIDE SEQUENCE [LARGE SCALE GENOMIC DNA]</scope>
    <source>
        <strain evidence="1 2">033</strain>
    </source>
</reference>
<name>A0AB33AMN3_9STRE</name>
<dbReference type="Proteomes" id="UP000015268">
    <property type="component" value="Chromosome"/>
</dbReference>
<dbReference type="EMBL" id="CP003025">
    <property type="protein sequence ID" value="AGS05805.1"/>
    <property type="molecule type" value="Genomic_DNA"/>
</dbReference>
<dbReference type="AntiFam" id="ANF00274">
    <property type="entry name" value="Translation of CRISPR region"/>
</dbReference>
<protein>
    <submittedName>
        <fullName evidence="1">Uncharacterized protein</fullName>
    </submittedName>
</protein>